<proteinExistence type="predicted"/>
<dbReference type="EMBL" id="LAHO01000001">
    <property type="protein sequence ID" value="KKO47321.1"/>
    <property type="molecule type" value="Genomic_DNA"/>
</dbReference>
<dbReference type="PATRIC" id="fig|336831.14.peg.2490"/>
<dbReference type="AlphaFoldDB" id="A0A0M2V9N8"/>
<gene>
    <name evidence="2" type="ORF">WG68_01415</name>
</gene>
<reference evidence="2 3" key="1">
    <citation type="submission" date="2015-03" db="EMBL/GenBank/DDBJ databases">
        <title>Draft genome sequences of two protease-producing strains of Arsukibacterium isolated from two cold and alkaline environments.</title>
        <authorList>
            <person name="Lylloff J.E."/>
            <person name="Skov L.B."/>
            <person name="Jepsen M."/>
            <person name="Hallin P.F."/>
            <person name="Sorensen S.J."/>
            <person name="Stougaard P."/>
            <person name="Glaring M.A."/>
        </authorList>
    </citation>
    <scope>NUCLEOTIDE SEQUENCE [LARGE SCALE GENOMIC DNA]</scope>
    <source>
        <strain evidence="2 3">GCM72</strain>
    </source>
</reference>
<comment type="caution">
    <text evidence="2">The sequence shown here is derived from an EMBL/GenBank/DDBJ whole genome shotgun (WGS) entry which is preliminary data.</text>
</comment>
<evidence type="ECO:0000256" key="1">
    <source>
        <dbReference type="SAM" id="Phobius"/>
    </source>
</evidence>
<dbReference type="OrthoDB" id="5905880at2"/>
<keyword evidence="1" id="KW-1133">Transmembrane helix</keyword>
<sequence length="185" mass="20800">MLRRYFISDDLDDLEAVEQELEQQGLVTPQIHILSEQDANVELHHLHEVSPVLKSDVVRATEVGAVIGVIGAALVLIVAYAMGWTASAAGWVPFVFLAVVVLGFCTWEGGFIGIQEPNIHFKRFQEILKQGKHVLFVDVAPEHERVLKKVVRRHPRLQLAGTGKATPGWVIRVQVYFRRFMKAMP</sequence>
<dbReference type="Proteomes" id="UP000034228">
    <property type="component" value="Unassembled WGS sequence"/>
</dbReference>
<keyword evidence="3" id="KW-1185">Reference proteome</keyword>
<feature type="transmembrane region" description="Helical" evidence="1">
    <location>
        <begin position="63"/>
        <end position="82"/>
    </location>
</feature>
<name>A0A0M2V9N8_9GAMM</name>
<dbReference type="RefSeq" id="WP_046555850.1">
    <property type="nucleotide sequence ID" value="NZ_LAHO01000001.1"/>
</dbReference>
<organism evidence="2 3">
    <name type="scientific">Arsukibacterium ikkense</name>
    <dbReference type="NCBI Taxonomy" id="336831"/>
    <lineage>
        <taxon>Bacteria</taxon>
        <taxon>Pseudomonadati</taxon>
        <taxon>Pseudomonadota</taxon>
        <taxon>Gammaproteobacteria</taxon>
        <taxon>Chromatiales</taxon>
        <taxon>Chromatiaceae</taxon>
        <taxon>Arsukibacterium</taxon>
    </lineage>
</organism>
<protein>
    <submittedName>
        <fullName evidence="2">NAD/FAD-utilizing enzyme</fullName>
    </submittedName>
</protein>
<accession>A0A0M2V9N8</accession>
<evidence type="ECO:0000313" key="2">
    <source>
        <dbReference type="EMBL" id="KKO47321.1"/>
    </source>
</evidence>
<evidence type="ECO:0000313" key="3">
    <source>
        <dbReference type="Proteomes" id="UP000034228"/>
    </source>
</evidence>
<keyword evidence="1" id="KW-0472">Membrane</keyword>
<feature type="transmembrane region" description="Helical" evidence="1">
    <location>
        <begin position="88"/>
        <end position="114"/>
    </location>
</feature>
<keyword evidence="1" id="KW-0812">Transmembrane</keyword>
<dbReference type="STRING" id="336831.WG68_01415"/>